<evidence type="ECO:0000259" key="6">
    <source>
        <dbReference type="PROSITE" id="PS50850"/>
    </source>
</evidence>
<reference evidence="7 8" key="1">
    <citation type="submission" date="2021-04" db="EMBL/GenBank/DDBJ databases">
        <title>Ruania sp. nov., isolated from sandy soil of mangrove forest.</title>
        <authorList>
            <person name="Ge X."/>
            <person name="Huang R."/>
            <person name="Liu W."/>
        </authorList>
    </citation>
    <scope>NUCLEOTIDE SEQUENCE [LARGE SCALE GENOMIC DNA]</scope>
    <source>
        <strain evidence="7 8">N2-46</strain>
    </source>
</reference>
<feature type="domain" description="Major facilitator superfamily (MFS) profile" evidence="6">
    <location>
        <begin position="255"/>
        <end position="448"/>
    </location>
</feature>
<organism evidence="7 8">
    <name type="scientific">Occultella gossypii</name>
    <dbReference type="NCBI Taxonomy" id="2800820"/>
    <lineage>
        <taxon>Bacteria</taxon>
        <taxon>Bacillati</taxon>
        <taxon>Actinomycetota</taxon>
        <taxon>Actinomycetes</taxon>
        <taxon>Micrococcales</taxon>
        <taxon>Ruaniaceae</taxon>
        <taxon>Occultella</taxon>
    </lineage>
</organism>
<keyword evidence="4 5" id="KW-0472">Membrane</keyword>
<feature type="transmembrane region" description="Helical" evidence="5">
    <location>
        <begin position="123"/>
        <end position="140"/>
    </location>
</feature>
<evidence type="ECO:0000256" key="5">
    <source>
        <dbReference type="SAM" id="Phobius"/>
    </source>
</evidence>
<feature type="transmembrane region" description="Helical" evidence="5">
    <location>
        <begin position="54"/>
        <end position="80"/>
    </location>
</feature>
<dbReference type="Pfam" id="PF07690">
    <property type="entry name" value="MFS_1"/>
    <property type="match status" value="2"/>
</dbReference>
<dbReference type="EMBL" id="JAGSHT010000027">
    <property type="protein sequence ID" value="MBZ2199365.1"/>
    <property type="molecule type" value="Genomic_DNA"/>
</dbReference>
<feature type="transmembrane region" description="Helical" evidence="5">
    <location>
        <begin position="250"/>
        <end position="273"/>
    </location>
</feature>
<dbReference type="InterPro" id="IPR020846">
    <property type="entry name" value="MFS_dom"/>
</dbReference>
<proteinExistence type="predicted"/>
<dbReference type="PANTHER" id="PTHR23542">
    <property type="match status" value="1"/>
</dbReference>
<evidence type="ECO:0000256" key="3">
    <source>
        <dbReference type="ARBA" id="ARBA00022989"/>
    </source>
</evidence>
<protein>
    <submittedName>
        <fullName evidence="7">MFS transporter</fullName>
    </submittedName>
</protein>
<evidence type="ECO:0000256" key="2">
    <source>
        <dbReference type="ARBA" id="ARBA00022692"/>
    </source>
</evidence>
<evidence type="ECO:0000313" key="8">
    <source>
        <dbReference type="Proteomes" id="UP000826651"/>
    </source>
</evidence>
<evidence type="ECO:0000256" key="1">
    <source>
        <dbReference type="ARBA" id="ARBA00004651"/>
    </source>
</evidence>
<comment type="caution">
    <text evidence="7">The sequence shown here is derived from an EMBL/GenBank/DDBJ whole genome shotgun (WGS) entry which is preliminary data.</text>
</comment>
<feature type="transmembrane region" description="Helical" evidence="5">
    <location>
        <begin position="146"/>
        <end position="167"/>
    </location>
</feature>
<dbReference type="Proteomes" id="UP000826651">
    <property type="component" value="Unassembled WGS sequence"/>
</dbReference>
<feature type="transmembrane region" description="Helical" evidence="5">
    <location>
        <begin position="211"/>
        <end position="229"/>
    </location>
</feature>
<feature type="transmembrane region" description="Helical" evidence="5">
    <location>
        <begin position="344"/>
        <end position="366"/>
    </location>
</feature>
<gene>
    <name evidence="7" type="ORF">KCQ71_24675</name>
</gene>
<feature type="transmembrane region" description="Helical" evidence="5">
    <location>
        <begin position="378"/>
        <end position="396"/>
    </location>
</feature>
<dbReference type="Gene3D" id="1.20.1250.20">
    <property type="entry name" value="MFS general substrate transporter like domains"/>
    <property type="match status" value="1"/>
</dbReference>
<dbReference type="PROSITE" id="PS50850">
    <property type="entry name" value="MFS"/>
    <property type="match status" value="1"/>
</dbReference>
<feature type="transmembrane region" description="Helical" evidence="5">
    <location>
        <begin position="408"/>
        <end position="429"/>
    </location>
</feature>
<evidence type="ECO:0000256" key="4">
    <source>
        <dbReference type="ARBA" id="ARBA00023136"/>
    </source>
</evidence>
<sequence>MTSAAPSDCTIRQECSRFVILITAPYPGVKSGWASVQESGVLAPYRRVLSRPGALAFSTAGVLARLPMSMVTISIVLMISTVYDTYGLAGRVAAAYALAQAVCAPQIAKLVDRFGQAKVMRRSLAVAMVGLITITVVGSIRADEVWLYLAAVLSGATVGSMGAMVRARWNRVVTSPRELHTAYSLESALDELVFVVGPVLATFLATSISPTAGLVTAIVAAGAGGFWFLSQRATEPPPSGRPPHGEHRSVMRSWPMVVIALVFVAMGIIFGASDVATVAFSEAHGAKAWAGVMLAVMAAGSLLSGLLYGAREWVSPLWKRFVGGVILLAFGVSLFVWVDSLFVLAPVMFVTGFAIAPTIITGNALVQALVPRSRLTEGLTWVGTAIGLGFAFGTSLSGQAIDSFGPRGGYFVVMGAGITAAVVALAASATMRAAEQSRPLPAPEDDRL</sequence>
<comment type="subcellular location">
    <subcellularLocation>
        <location evidence="1">Cell membrane</location>
        <topology evidence="1">Multi-pass membrane protein</topology>
    </subcellularLocation>
</comment>
<feature type="transmembrane region" description="Helical" evidence="5">
    <location>
        <begin position="288"/>
        <end position="309"/>
    </location>
</feature>
<dbReference type="PANTHER" id="PTHR23542:SF1">
    <property type="entry name" value="MAJOR FACILITATOR SUPERFAMILY (MFS) PROFILE DOMAIN-CONTAINING PROTEIN"/>
    <property type="match status" value="1"/>
</dbReference>
<name>A0ABS7SG77_9MICO</name>
<evidence type="ECO:0000313" key="7">
    <source>
        <dbReference type="EMBL" id="MBZ2199365.1"/>
    </source>
</evidence>
<dbReference type="InterPro" id="IPR036259">
    <property type="entry name" value="MFS_trans_sf"/>
</dbReference>
<accession>A0ABS7SG77</accession>
<dbReference type="InterPro" id="IPR011701">
    <property type="entry name" value="MFS"/>
</dbReference>
<dbReference type="SUPFAM" id="SSF103473">
    <property type="entry name" value="MFS general substrate transporter"/>
    <property type="match status" value="1"/>
</dbReference>
<feature type="transmembrane region" description="Helical" evidence="5">
    <location>
        <begin position="321"/>
        <end position="338"/>
    </location>
</feature>
<keyword evidence="2 5" id="KW-0812">Transmembrane</keyword>
<keyword evidence="8" id="KW-1185">Reference proteome</keyword>
<keyword evidence="3 5" id="KW-1133">Transmembrane helix</keyword>